<comment type="pathway">
    <text evidence="10 11">Cell wall biogenesis; peptidoglycan biosynthesis.</text>
</comment>
<dbReference type="RefSeq" id="WP_114644659.1">
    <property type="nucleotide sequence ID" value="NZ_QQNH01000002.1"/>
</dbReference>
<dbReference type="InterPro" id="IPR013221">
    <property type="entry name" value="Mur_ligase_cen"/>
</dbReference>
<evidence type="ECO:0000256" key="2">
    <source>
        <dbReference type="ARBA" id="ARBA00022598"/>
    </source>
</evidence>
<evidence type="ECO:0000256" key="8">
    <source>
        <dbReference type="ARBA" id="ARBA00023306"/>
    </source>
</evidence>
<dbReference type="GO" id="GO:0051301">
    <property type="term" value="P:cell division"/>
    <property type="evidence" value="ECO:0007669"/>
    <property type="project" value="UniProtKB-KW"/>
</dbReference>
<evidence type="ECO:0000256" key="6">
    <source>
        <dbReference type="ARBA" id="ARBA00022960"/>
    </source>
</evidence>
<dbReference type="Pfam" id="PF01225">
    <property type="entry name" value="Mur_ligase"/>
    <property type="match status" value="1"/>
</dbReference>
<dbReference type="InterPro" id="IPR036565">
    <property type="entry name" value="Mur-like_cat_sf"/>
</dbReference>
<name>A0A369WA79_9HYPH</name>
<dbReference type="NCBIfam" id="TIGR01143">
    <property type="entry name" value="murF"/>
    <property type="match status" value="1"/>
</dbReference>
<dbReference type="Proteomes" id="UP000253759">
    <property type="component" value="Unassembled WGS sequence"/>
</dbReference>
<dbReference type="AlphaFoldDB" id="A0A369WA79"/>
<dbReference type="GO" id="GO:0009252">
    <property type="term" value="P:peptidoglycan biosynthetic process"/>
    <property type="evidence" value="ECO:0007669"/>
    <property type="project" value="UniProtKB-UniRule"/>
</dbReference>
<dbReference type="HAMAP" id="MF_02019">
    <property type="entry name" value="MurF"/>
    <property type="match status" value="1"/>
</dbReference>
<comment type="subcellular location">
    <subcellularLocation>
        <location evidence="10 11">Cytoplasm</location>
    </subcellularLocation>
</comment>
<dbReference type="InterPro" id="IPR035911">
    <property type="entry name" value="MurE/MurF_N"/>
</dbReference>
<dbReference type="Gene3D" id="3.90.190.20">
    <property type="entry name" value="Mur ligase, C-terminal domain"/>
    <property type="match status" value="1"/>
</dbReference>
<keyword evidence="1 10" id="KW-0963">Cytoplasm</keyword>
<dbReference type="InterPro" id="IPR051046">
    <property type="entry name" value="MurCDEF_CellWall_CoF430Synth"/>
</dbReference>
<dbReference type="SUPFAM" id="SSF53244">
    <property type="entry name" value="MurD-like peptide ligases, peptide-binding domain"/>
    <property type="match status" value="1"/>
</dbReference>
<dbReference type="GO" id="GO:0005737">
    <property type="term" value="C:cytoplasm"/>
    <property type="evidence" value="ECO:0007669"/>
    <property type="project" value="UniProtKB-SubCell"/>
</dbReference>
<dbReference type="GO" id="GO:0008766">
    <property type="term" value="F:UDP-N-acetylmuramoylalanyl-D-glutamyl-2,6-diaminopimelate-D-alanyl-D-alanine ligase activity"/>
    <property type="evidence" value="ECO:0007669"/>
    <property type="project" value="RHEA"/>
</dbReference>
<comment type="catalytic activity">
    <reaction evidence="10 11">
        <text>D-alanyl-D-alanine + UDP-N-acetyl-alpha-D-muramoyl-L-alanyl-gamma-D-glutamyl-meso-2,6-diaminopimelate + ATP = UDP-N-acetyl-alpha-D-muramoyl-L-alanyl-gamma-D-glutamyl-meso-2,6-diaminopimeloyl-D-alanyl-D-alanine + ADP + phosphate + H(+)</text>
        <dbReference type="Rhea" id="RHEA:28374"/>
        <dbReference type="ChEBI" id="CHEBI:15378"/>
        <dbReference type="ChEBI" id="CHEBI:30616"/>
        <dbReference type="ChEBI" id="CHEBI:43474"/>
        <dbReference type="ChEBI" id="CHEBI:57822"/>
        <dbReference type="ChEBI" id="CHEBI:61386"/>
        <dbReference type="ChEBI" id="CHEBI:83905"/>
        <dbReference type="ChEBI" id="CHEBI:456216"/>
        <dbReference type="EC" id="6.3.2.10"/>
    </reaction>
</comment>
<keyword evidence="9 10" id="KW-0961">Cell wall biogenesis/degradation</keyword>
<keyword evidence="5 10" id="KW-0067">ATP-binding</keyword>
<accession>A0A369WA79</accession>
<evidence type="ECO:0000256" key="11">
    <source>
        <dbReference type="RuleBase" id="RU004136"/>
    </source>
</evidence>
<evidence type="ECO:0000256" key="10">
    <source>
        <dbReference type="HAMAP-Rule" id="MF_02019"/>
    </source>
</evidence>
<dbReference type="InterPro" id="IPR000713">
    <property type="entry name" value="Mur_ligase_N"/>
</dbReference>
<dbReference type="EMBL" id="QQNH01000002">
    <property type="protein sequence ID" value="RDE10192.1"/>
    <property type="molecule type" value="Genomic_DNA"/>
</dbReference>
<dbReference type="GO" id="GO:0047480">
    <property type="term" value="F:UDP-N-acetylmuramoyl-tripeptide-D-alanyl-D-alanine ligase activity"/>
    <property type="evidence" value="ECO:0007669"/>
    <property type="project" value="UniProtKB-UniRule"/>
</dbReference>
<evidence type="ECO:0000256" key="9">
    <source>
        <dbReference type="ARBA" id="ARBA00023316"/>
    </source>
</evidence>
<protein>
    <recommendedName>
        <fullName evidence="10 11">UDP-N-acetylmuramoyl-tripeptide--D-alanyl-D-alanine ligase</fullName>
        <ecNumber evidence="10 11">6.3.2.10</ecNumber>
    </recommendedName>
    <alternativeName>
        <fullName evidence="10">D-alanyl-D-alanine-adding enzyme</fullName>
    </alternativeName>
</protein>
<evidence type="ECO:0000256" key="5">
    <source>
        <dbReference type="ARBA" id="ARBA00022840"/>
    </source>
</evidence>
<dbReference type="InterPro" id="IPR004101">
    <property type="entry name" value="Mur_ligase_C"/>
</dbReference>
<evidence type="ECO:0000256" key="7">
    <source>
        <dbReference type="ARBA" id="ARBA00022984"/>
    </source>
</evidence>
<evidence type="ECO:0000259" key="12">
    <source>
        <dbReference type="Pfam" id="PF01225"/>
    </source>
</evidence>
<keyword evidence="8 10" id="KW-0131">Cell cycle</keyword>
<keyword evidence="2 10" id="KW-0436">Ligase</keyword>
<dbReference type="GO" id="GO:0008360">
    <property type="term" value="P:regulation of cell shape"/>
    <property type="evidence" value="ECO:0007669"/>
    <property type="project" value="UniProtKB-KW"/>
</dbReference>
<keyword evidence="3 10" id="KW-0132">Cell division</keyword>
<keyword evidence="16" id="KW-1185">Reference proteome</keyword>
<dbReference type="PANTHER" id="PTHR43024:SF1">
    <property type="entry name" value="UDP-N-ACETYLMURAMOYL-TRIPEPTIDE--D-ALANYL-D-ALANINE LIGASE"/>
    <property type="match status" value="1"/>
</dbReference>
<proteinExistence type="inferred from homology"/>
<reference evidence="16" key="1">
    <citation type="submission" date="2018-07" db="EMBL/GenBank/DDBJ databases">
        <authorList>
            <person name="Liu B.-T."/>
            <person name="Du Z."/>
        </authorList>
    </citation>
    <scope>NUCLEOTIDE SEQUENCE [LARGE SCALE GENOMIC DNA]</scope>
    <source>
        <strain evidence="16">XYN52</strain>
    </source>
</reference>
<dbReference type="Gene3D" id="3.40.1390.10">
    <property type="entry name" value="MurE/MurF, N-terminal domain"/>
    <property type="match status" value="1"/>
</dbReference>
<dbReference type="SUPFAM" id="SSF63418">
    <property type="entry name" value="MurE/MurF N-terminal domain"/>
    <property type="match status" value="1"/>
</dbReference>
<evidence type="ECO:0000256" key="1">
    <source>
        <dbReference type="ARBA" id="ARBA00022490"/>
    </source>
</evidence>
<feature type="domain" description="Mur ligase N-terminal catalytic" evidence="12">
    <location>
        <begin position="25"/>
        <end position="72"/>
    </location>
</feature>
<dbReference type="InterPro" id="IPR036615">
    <property type="entry name" value="Mur_ligase_C_dom_sf"/>
</dbReference>
<gene>
    <name evidence="10 15" type="primary">murF</name>
    <name evidence="15" type="ORF">DVH29_02000</name>
</gene>
<organism evidence="15 16">
    <name type="scientific">Pelagibacterium lacus</name>
    <dbReference type="NCBI Taxonomy" id="2282655"/>
    <lineage>
        <taxon>Bacteria</taxon>
        <taxon>Pseudomonadati</taxon>
        <taxon>Pseudomonadota</taxon>
        <taxon>Alphaproteobacteria</taxon>
        <taxon>Hyphomicrobiales</taxon>
        <taxon>Devosiaceae</taxon>
        <taxon>Pelagibacterium</taxon>
    </lineage>
</organism>
<dbReference type="EC" id="6.3.2.10" evidence="10 11"/>
<evidence type="ECO:0000313" key="16">
    <source>
        <dbReference type="Proteomes" id="UP000253759"/>
    </source>
</evidence>
<evidence type="ECO:0000256" key="3">
    <source>
        <dbReference type="ARBA" id="ARBA00022618"/>
    </source>
</evidence>
<dbReference type="GO" id="GO:0071555">
    <property type="term" value="P:cell wall organization"/>
    <property type="evidence" value="ECO:0007669"/>
    <property type="project" value="UniProtKB-KW"/>
</dbReference>
<comment type="caution">
    <text evidence="15">The sequence shown here is derived from an EMBL/GenBank/DDBJ whole genome shotgun (WGS) entry which is preliminary data.</text>
</comment>
<evidence type="ECO:0000259" key="13">
    <source>
        <dbReference type="Pfam" id="PF02875"/>
    </source>
</evidence>
<dbReference type="SUPFAM" id="SSF53623">
    <property type="entry name" value="MurD-like peptide ligases, catalytic domain"/>
    <property type="match status" value="1"/>
</dbReference>
<evidence type="ECO:0000259" key="14">
    <source>
        <dbReference type="Pfam" id="PF08245"/>
    </source>
</evidence>
<dbReference type="PANTHER" id="PTHR43024">
    <property type="entry name" value="UDP-N-ACETYLMURAMOYL-TRIPEPTIDE--D-ALANYL-D-ALANINE LIGASE"/>
    <property type="match status" value="1"/>
</dbReference>
<keyword evidence="6 10" id="KW-0133">Cell shape</keyword>
<dbReference type="Gene3D" id="3.40.1190.10">
    <property type="entry name" value="Mur-like, catalytic domain"/>
    <property type="match status" value="1"/>
</dbReference>
<sequence>MSLYSIAEIIEATGGVAEGVTADAVSSISIDSREIARGALFVAIRGANFDGHDFVARAIEAGAAAALVSRERAEGLAGLPLIVIEDDPLEGLTRLARFNRARSRARIAAVTGSVGKTSTKEAIRAALEASGRTHASIRSFNNHWGVPLMLARMPSDTEFAVFEIGMSSAGEITPLSQLVRPHVAVITTVAPAHLEFFASEDAIADAKAEIFAGLEAGGMAILGRDHAHIDRLQQAATAAGIETLTYGFDPHADMRIADYVATDGGGRARLAGGGLELAFSVSTPGRHMLANAVAALLVARQLGADAGTAQAALEIQGAPEGRGAAFLLGDPARPIRLIDESYNANPASMRAALDVFSQLPSTGGRRILVLGDMRELGAAADRYHAELRDAVLAARPDLVFLVGPHMTHLAKALPPRLVAAQTQDVDDLAGDVLQTLASGDSVMIKGSNGLKLGTLVARIRAQYPTPS</sequence>
<comment type="similarity">
    <text evidence="10">Belongs to the MurCDEF family. MurF subfamily.</text>
</comment>
<feature type="domain" description="Mur ligase C-terminal" evidence="13">
    <location>
        <begin position="333"/>
        <end position="447"/>
    </location>
</feature>
<dbReference type="Pfam" id="PF08245">
    <property type="entry name" value="Mur_ligase_M"/>
    <property type="match status" value="1"/>
</dbReference>
<comment type="function">
    <text evidence="10 11">Involved in cell wall formation. Catalyzes the final step in the synthesis of UDP-N-acetylmuramoyl-pentapeptide, the precursor of murein.</text>
</comment>
<dbReference type="OrthoDB" id="9801978at2"/>
<feature type="binding site" evidence="10">
    <location>
        <begin position="112"/>
        <end position="118"/>
    </location>
    <ligand>
        <name>ATP</name>
        <dbReference type="ChEBI" id="CHEBI:30616"/>
    </ligand>
</feature>
<dbReference type="GO" id="GO:0005524">
    <property type="term" value="F:ATP binding"/>
    <property type="evidence" value="ECO:0007669"/>
    <property type="project" value="UniProtKB-UniRule"/>
</dbReference>
<dbReference type="Pfam" id="PF02875">
    <property type="entry name" value="Mur_ligase_C"/>
    <property type="match status" value="1"/>
</dbReference>
<evidence type="ECO:0000256" key="4">
    <source>
        <dbReference type="ARBA" id="ARBA00022741"/>
    </source>
</evidence>
<feature type="domain" description="Mur ligase central" evidence="14">
    <location>
        <begin position="110"/>
        <end position="299"/>
    </location>
</feature>
<keyword evidence="4 10" id="KW-0547">Nucleotide-binding</keyword>
<dbReference type="UniPathway" id="UPA00219"/>
<keyword evidence="7 10" id="KW-0573">Peptidoglycan synthesis</keyword>
<dbReference type="InterPro" id="IPR005863">
    <property type="entry name" value="UDP-N-AcMur_synth"/>
</dbReference>
<evidence type="ECO:0000313" key="15">
    <source>
        <dbReference type="EMBL" id="RDE10192.1"/>
    </source>
</evidence>